<protein>
    <recommendedName>
        <fullName evidence="2">histidine kinase</fullName>
        <ecNumber evidence="2">2.7.13.3</ecNumber>
    </recommendedName>
</protein>
<dbReference type="SUPFAM" id="SSF47384">
    <property type="entry name" value="Homodimeric domain of signal transducing histidine kinase"/>
    <property type="match status" value="1"/>
</dbReference>
<dbReference type="CDD" id="cd00082">
    <property type="entry name" value="HisKA"/>
    <property type="match status" value="1"/>
</dbReference>
<dbReference type="SMART" id="SM00387">
    <property type="entry name" value="HATPase_c"/>
    <property type="match status" value="1"/>
</dbReference>
<keyword evidence="9" id="KW-0547">Nucleotide-binding</keyword>
<dbReference type="InterPro" id="IPR003661">
    <property type="entry name" value="HisK_dim/P_dom"/>
</dbReference>
<dbReference type="Pfam" id="PF02518">
    <property type="entry name" value="HATPase_c"/>
    <property type="match status" value="1"/>
</dbReference>
<proteinExistence type="predicted"/>
<evidence type="ECO:0000256" key="1">
    <source>
        <dbReference type="ARBA" id="ARBA00000085"/>
    </source>
</evidence>
<dbReference type="InterPro" id="IPR005467">
    <property type="entry name" value="His_kinase_dom"/>
</dbReference>
<dbReference type="PROSITE" id="PS50109">
    <property type="entry name" value="HIS_KIN"/>
    <property type="match status" value="1"/>
</dbReference>
<reference evidence="10" key="1">
    <citation type="journal article" date="2019" name="Int. J. Syst. Evol. Microbiol.">
        <title>The Global Catalogue of Microorganisms (GCM) 10K type strain sequencing project: providing services to taxonomists for standard genome sequencing and annotation.</title>
        <authorList>
            <consortium name="The Broad Institute Genomics Platform"/>
            <consortium name="The Broad Institute Genome Sequencing Center for Infectious Disease"/>
            <person name="Wu L."/>
            <person name="Ma J."/>
        </authorList>
    </citation>
    <scope>NUCLEOTIDE SEQUENCE [LARGE SCALE GENOMIC DNA]</scope>
    <source>
        <strain evidence="10">JCM 31920</strain>
    </source>
</reference>
<name>A0ABP8M0J0_9BACT</name>
<evidence type="ECO:0000256" key="5">
    <source>
        <dbReference type="ARBA" id="ARBA00022777"/>
    </source>
</evidence>
<keyword evidence="7" id="KW-0472">Membrane</keyword>
<dbReference type="PANTHER" id="PTHR45453">
    <property type="entry name" value="PHOSPHATE REGULON SENSOR PROTEIN PHOR"/>
    <property type="match status" value="1"/>
</dbReference>
<dbReference type="SMART" id="SM00388">
    <property type="entry name" value="HisKA"/>
    <property type="match status" value="1"/>
</dbReference>
<dbReference type="InterPro" id="IPR036890">
    <property type="entry name" value="HATPase_C_sf"/>
</dbReference>
<keyword evidence="7" id="KW-1133">Transmembrane helix</keyword>
<gene>
    <name evidence="9" type="ORF">GCM10023091_22540</name>
</gene>
<accession>A0ABP8M0J0</accession>
<dbReference type="Proteomes" id="UP001501508">
    <property type="component" value="Unassembled WGS sequence"/>
</dbReference>
<keyword evidence="9" id="KW-0067">ATP-binding</keyword>
<keyword evidence="7" id="KW-0812">Transmembrane</keyword>
<dbReference type="EMBL" id="BAABEY010000023">
    <property type="protein sequence ID" value="GAA4439807.1"/>
    <property type="molecule type" value="Genomic_DNA"/>
</dbReference>
<dbReference type="Gene3D" id="1.10.287.130">
    <property type="match status" value="1"/>
</dbReference>
<comment type="catalytic activity">
    <reaction evidence="1">
        <text>ATP + protein L-histidine = ADP + protein N-phospho-L-histidine.</text>
        <dbReference type="EC" id="2.7.13.3"/>
    </reaction>
</comment>
<dbReference type="PANTHER" id="PTHR45453:SF1">
    <property type="entry name" value="PHOSPHATE REGULON SENSOR PROTEIN PHOR"/>
    <property type="match status" value="1"/>
</dbReference>
<evidence type="ECO:0000256" key="4">
    <source>
        <dbReference type="ARBA" id="ARBA00022679"/>
    </source>
</evidence>
<dbReference type="Pfam" id="PF00512">
    <property type="entry name" value="HisKA"/>
    <property type="match status" value="1"/>
</dbReference>
<evidence type="ECO:0000256" key="6">
    <source>
        <dbReference type="ARBA" id="ARBA00023012"/>
    </source>
</evidence>
<dbReference type="Gene3D" id="3.30.565.10">
    <property type="entry name" value="Histidine kinase-like ATPase, C-terminal domain"/>
    <property type="match status" value="1"/>
</dbReference>
<comment type="caution">
    <text evidence="9">The sequence shown here is derived from an EMBL/GenBank/DDBJ whole genome shotgun (WGS) entry which is preliminary data.</text>
</comment>
<evidence type="ECO:0000256" key="3">
    <source>
        <dbReference type="ARBA" id="ARBA00022553"/>
    </source>
</evidence>
<organism evidence="9 10">
    <name type="scientific">Ravibacter arvi</name>
    <dbReference type="NCBI Taxonomy" id="2051041"/>
    <lineage>
        <taxon>Bacteria</taxon>
        <taxon>Pseudomonadati</taxon>
        <taxon>Bacteroidota</taxon>
        <taxon>Cytophagia</taxon>
        <taxon>Cytophagales</taxon>
        <taxon>Spirosomataceae</taxon>
        <taxon>Ravibacter</taxon>
    </lineage>
</organism>
<dbReference type="SUPFAM" id="SSF55874">
    <property type="entry name" value="ATPase domain of HSP90 chaperone/DNA topoisomerase II/histidine kinase"/>
    <property type="match status" value="1"/>
</dbReference>
<dbReference type="InterPro" id="IPR004358">
    <property type="entry name" value="Sig_transdc_His_kin-like_C"/>
</dbReference>
<feature type="domain" description="Histidine kinase" evidence="8">
    <location>
        <begin position="125"/>
        <end position="342"/>
    </location>
</feature>
<keyword evidence="5" id="KW-0418">Kinase</keyword>
<sequence>MSLSPRIIALLLSLCISFITITFLSFIDETNGTILFTAGIASFVSSFFLTFYAIEMLVFSEIKKMRRTIHKLKLRDFSISKKALLQTSNPIKAMNDEIFVYVSSKQKEIEELKKMEQFRREFLADVSHELKTPVFSAQGFVHTLLEGAMEDEAVREKFLIKAAKNLDRLDVLVNDLVSLSQLESGETTMHLEKVNLVDLTREIFERLEKVAQDRSVSLKIKPDKLESALVIADKQRIDQVMVNLISNAIKYNNEGGKVVVSIEEEKKSFSISVKDNGPGISQEHLARIFERFYRVDKSRSRDSGGTGLGLAIVKHILNAHGTSITVMSQVGKGTVFSFKLAK</sequence>
<evidence type="ECO:0000313" key="10">
    <source>
        <dbReference type="Proteomes" id="UP001501508"/>
    </source>
</evidence>
<dbReference type="InterPro" id="IPR036097">
    <property type="entry name" value="HisK_dim/P_sf"/>
</dbReference>
<dbReference type="CDD" id="cd00075">
    <property type="entry name" value="HATPase"/>
    <property type="match status" value="1"/>
</dbReference>
<evidence type="ECO:0000256" key="7">
    <source>
        <dbReference type="SAM" id="Phobius"/>
    </source>
</evidence>
<evidence type="ECO:0000313" key="9">
    <source>
        <dbReference type="EMBL" id="GAA4439807.1"/>
    </source>
</evidence>
<dbReference type="PRINTS" id="PR00344">
    <property type="entry name" value="BCTRLSENSOR"/>
</dbReference>
<feature type="transmembrane region" description="Helical" evidence="7">
    <location>
        <begin position="7"/>
        <end position="27"/>
    </location>
</feature>
<keyword evidence="10" id="KW-1185">Reference proteome</keyword>
<keyword evidence="6" id="KW-0902">Two-component regulatory system</keyword>
<dbReference type="InterPro" id="IPR050351">
    <property type="entry name" value="BphY/WalK/GraS-like"/>
</dbReference>
<keyword evidence="3" id="KW-0597">Phosphoprotein</keyword>
<dbReference type="RefSeq" id="WP_345029154.1">
    <property type="nucleotide sequence ID" value="NZ_BAABEY010000023.1"/>
</dbReference>
<feature type="transmembrane region" description="Helical" evidence="7">
    <location>
        <begin position="33"/>
        <end position="59"/>
    </location>
</feature>
<keyword evidence="4" id="KW-0808">Transferase</keyword>
<evidence type="ECO:0000256" key="2">
    <source>
        <dbReference type="ARBA" id="ARBA00012438"/>
    </source>
</evidence>
<dbReference type="InterPro" id="IPR003594">
    <property type="entry name" value="HATPase_dom"/>
</dbReference>
<evidence type="ECO:0000259" key="8">
    <source>
        <dbReference type="PROSITE" id="PS50109"/>
    </source>
</evidence>
<dbReference type="GO" id="GO:0005524">
    <property type="term" value="F:ATP binding"/>
    <property type="evidence" value="ECO:0007669"/>
    <property type="project" value="UniProtKB-KW"/>
</dbReference>
<dbReference type="EC" id="2.7.13.3" evidence="2"/>